<evidence type="ECO:0000313" key="2">
    <source>
        <dbReference type="Proteomes" id="UP000616151"/>
    </source>
</evidence>
<organism evidence="1 2">
    <name type="scientific">Taklimakanibacter albus</name>
    <dbReference type="NCBI Taxonomy" id="2800327"/>
    <lineage>
        <taxon>Bacteria</taxon>
        <taxon>Pseudomonadati</taxon>
        <taxon>Pseudomonadota</taxon>
        <taxon>Alphaproteobacteria</taxon>
        <taxon>Hyphomicrobiales</taxon>
        <taxon>Aestuariivirgaceae</taxon>
        <taxon>Taklimakanibacter</taxon>
    </lineage>
</organism>
<dbReference type="EMBL" id="JAENHL010000003">
    <property type="protein sequence ID" value="MBK1864919.1"/>
    <property type="molecule type" value="Genomic_DNA"/>
</dbReference>
<comment type="caution">
    <text evidence="1">The sequence shown here is derived from an EMBL/GenBank/DDBJ whole genome shotgun (WGS) entry which is preliminary data.</text>
</comment>
<evidence type="ECO:0000313" key="1">
    <source>
        <dbReference type="EMBL" id="MBK1864919.1"/>
    </source>
</evidence>
<gene>
    <name evidence="1" type="ORF">JHL16_01010</name>
</gene>
<keyword evidence="2" id="KW-1185">Reference proteome</keyword>
<reference evidence="1" key="1">
    <citation type="submission" date="2021-01" db="EMBL/GenBank/DDBJ databases">
        <authorList>
            <person name="Sun Q."/>
        </authorList>
    </citation>
    <scope>NUCLEOTIDE SEQUENCE</scope>
    <source>
        <strain evidence="1">YIM B02566</strain>
    </source>
</reference>
<protein>
    <submittedName>
        <fullName evidence="1">Uncharacterized protein</fullName>
    </submittedName>
</protein>
<dbReference type="Proteomes" id="UP000616151">
    <property type="component" value="Unassembled WGS sequence"/>
</dbReference>
<proteinExistence type="predicted"/>
<accession>A0ACC5QX22</accession>
<sequence>MIAHIAKRFALIALGYVTATVVSALPVWQVTLVTGPTSYYWTERGELVGPEYTALMLTITGMFFFSLVPTLILISTAEIFSWRRLWVYLVGWVLIFAALTLSDLLPLSPAAKMTANLSALLGGFIYWVIAGRHAGRPIEVVSP</sequence>
<name>A0ACC5QX22_9HYPH</name>